<evidence type="ECO:0000313" key="4">
    <source>
        <dbReference type="Proteomes" id="UP000192257"/>
    </source>
</evidence>
<dbReference type="EMBL" id="NBCO01000022">
    <property type="protein sequence ID" value="ORC87329.1"/>
    <property type="molecule type" value="Genomic_DNA"/>
</dbReference>
<keyword evidence="2" id="KW-1133">Transmembrane helix</keyword>
<protein>
    <submittedName>
        <fullName evidence="3">Putative GPI transamidase component Tta1</fullName>
    </submittedName>
</protein>
<proteinExistence type="predicted"/>
<evidence type="ECO:0000313" key="3">
    <source>
        <dbReference type="EMBL" id="ORC87329.1"/>
    </source>
</evidence>
<keyword evidence="4" id="KW-1185">Reference proteome</keyword>
<evidence type="ECO:0000256" key="2">
    <source>
        <dbReference type="SAM" id="Phobius"/>
    </source>
</evidence>
<feature type="transmembrane region" description="Helical" evidence="2">
    <location>
        <begin position="365"/>
        <end position="387"/>
    </location>
</feature>
<reference evidence="3 4" key="1">
    <citation type="submission" date="2017-03" db="EMBL/GenBank/DDBJ databases">
        <title>An alternative strategy for trypanosome survival in the mammalian bloodstream revealed through genome and transcriptome analysis of the ubiquitous bovine parasite Trypanosoma (Megatrypanum) theileri.</title>
        <authorList>
            <person name="Kelly S."/>
            <person name="Ivens A."/>
            <person name="Mott A."/>
            <person name="O'Neill E."/>
            <person name="Emms D."/>
            <person name="Macleod O."/>
            <person name="Voorheis P."/>
            <person name="Matthews J."/>
            <person name="Matthews K."/>
            <person name="Carrington M."/>
        </authorList>
    </citation>
    <scope>NUCLEOTIDE SEQUENCE [LARGE SCALE GENOMIC DNA]</scope>
    <source>
        <strain evidence="3">Edinburgh</strain>
    </source>
</reference>
<feature type="region of interest" description="Disordered" evidence="1">
    <location>
        <begin position="149"/>
        <end position="183"/>
    </location>
</feature>
<gene>
    <name evidence="3" type="ORF">TM35_000221280</name>
</gene>
<name>A0A1X0NT15_9TRYP</name>
<dbReference type="GeneID" id="39986955"/>
<dbReference type="Proteomes" id="UP000192257">
    <property type="component" value="Unassembled WGS sequence"/>
</dbReference>
<comment type="caution">
    <text evidence="3">The sequence shown here is derived from an EMBL/GenBank/DDBJ whole genome shotgun (WGS) entry which is preliminary data.</text>
</comment>
<evidence type="ECO:0000256" key="1">
    <source>
        <dbReference type="SAM" id="MobiDB-lite"/>
    </source>
</evidence>
<feature type="compositionally biased region" description="Low complexity" evidence="1">
    <location>
        <begin position="161"/>
        <end position="179"/>
    </location>
</feature>
<sequence>MEGERVKGEVNRKMEPKQKCNDDWRLSSNGPWGVLCMTLFLVTIGVHYKALCNDRTDLSLPELMTAMEAQCRSLGPAFEQPVPEALLLHPVETQFGIAVWVENETWALPVHDTLDHIEKVVKSEHVEDGTDATHRGKFIQRIVRVASFPHNNPHTVGNNGGDNNNNNNNNNRNSLSSRSNGDDRNALAATAATQQLGLGVAKHAYALDLREELHMHGVSFFLAPTQSAESAHVRCFSFEDRQAYCTVPANATAAWLQREVSAAVATLTARWMNLRSFRDVNAVRQWALGRQVRGCQYAMRALQQLQLSVNAHPEMPAPYGVRATVRRLQRLIDEKRFAQFARAADDLQFHPLLLPQLYIPWDQALVNHLSILLPVVGMGILGVRLTISAHRAKRRRAKLQLETTVDDKKEQ</sequence>
<organism evidence="3 4">
    <name type="scientific">Trypanosoma theileri</name>
    <dbReference type="NCBI Taxonomy" id="67003"/>
    <lineage>
        <taxon>Eukaryota</taxon>
        <taxon>Discoba</taxon>
        <taxon>Euglenozoa</taxon>
        <taxon>Kinetoplastea</taxon>
        <taxon>Metakinetoplastina</taxon>
        <taxon>Trypanosomatida</taxon>
        <taxon>Trypanosomatidae</taxon>
        <taxon>Trypanosoma</taxon>
    </lineage>
</organism>
<keyword evidence="2" id="KW-0472">Membrane</keyword>
<dbReference type="VEuPathDB" id="TriTrypDB:TM35_000221280"/>
<dbReference type="AlphaFoldDB" id="A0A1X0NT15"/>
<dbReference type="RefSeq" id="XP_028881395.1">
    <property type="nucleotide sequence ID" value="XM_029027175.1"/>
</dbReference>
<keyword evidence="2" id="KW-0812">Transmembrane</keyword>
<dbReference type="OrthoDB" id="247334at2759"/>
<accession>A0A1X0NT15</accession>